<gene>
    <name evidence="2" type="ORF">GL267_10250</name>
</gene>
<protein>
    <submittedName>
        <fullName evidence="2">DUF116 domain-containing protein</fullName>
    </submittedName>
</protein>
<dbReference type="PANTHER" id="PTHR43679:SF2">
    <property type="entry name" value="OCTANOYL-[GCVH]:PROTEIN N-OCTANOYLTRANSFERASE"/>
    <property type="match status" value="1"/>
</dbReference>
<dbReference type="InterPro" id="IPR045864">
    <property type="entry name" value="aa-tRNA-synth_II/BPL/LPL"/>
</dbReference>
<dbReference type="Gene3D" id="3.30.390.50">
    <property type="entry name" value="CO dehydrogenase flavoprotein, C-terminal domain"/>
    <property type="match status" value="1"/>
</dbReference>
<evidence type="ECO:0000259" key="1">
    <source>
        <dbReference type="PROSITE" id="PS51733"/>
    </source>
</evidence>
<dbReference type="SUPFAM" id="SSF55681">
    <property type="entry name" value="Class II aaRS and biotin synthetases"/>
    <property type="match status" value="1"/>
</dbReference>
<dbReference type="Pfam" id="PF21948">
    <property type="entry name" value="LplA-B_cat"/>
    <property type="match status" value="1"/>
</dbReference>
<name>A0A845U816_9PROT</name>
<dbReference type="EMBL" id="WNJL01000035">
    <property type="protein sequence ID" value="NDU43003.1"/>
    <property type="molecule type" value="Genomic_DNA"/>
</dbReference>
<reference evidence="2" key="1">
    <citation type="submission" date="2019-11" db="EMBL/GenBank/DDBJ databases">
        <title>Acidithiobacillus ferrianus sp. nov.: a facultatively anaerobic and extremely acidophilic chemolithoautotroph.</title>
        <authorList>
            <person name="Norris P.R."/>
            <person name="Falagan C."/>
            <person name="Moya-Beltran A."/>
            <person name="Castro M."/>
            <person name="Quatrini R."/>
            <person name="Johnson D.B."/>
        </authorList>
    </citation>
    <scope>NUCLEOTIDE SEQUENCE [LARGE SCALE GENOMIC DNA]</scope>
    <source>
        <strain evidence="2">MG</strain>
    </source>
</reference>
<dbReference type="PANTHER" id="PTHR43679">
    <property type="entry name" value="OCTANOYLTRANSFERASE LIPM-RELATED"/>
    <property type="match status" value="1"/>
</dbReference>
<dbReference type="InterPro" id="IPR004143">
    <property type="entry name" value="BPL_LPL_catalytic"/>
</dbReference>
<dbReference type="Gene3D" id="3.30.930.10">
    <property type="entry name" value="Bira Bifunctional Protein, Domain 2"/>
    <property type="match status" value="1"/>
</dbReference>
<evidence type="ECO:0000313" key="2">
    <source>
        <dbReference type="EMBL" id="NDU43003.1"/>
    </source>
</evidence>
<dbReference type="RefSeq" id="WP_163098219.1">
    <property type="nucleotide sequence ID" value="NZ_CP127523.1"/>
</dbReference>
<dbReference type="Pfam" id="PF01976">
    <property type="entry name" value="DUF116"/>
    <property type="match status" value="1"/>
</dbReference>
<dbReference type="InterPro" id="IPR002829">
    <property type="entry name" value="DUF116"/>
</dbReference>
<proteinExistence type="predicted"/>
<feature type="domain" description="BPL/LPL catalytic" evidence="1">
    <location>
        <begin position="30"/>
        <end position="217"/>
    </location>
</feature>
<organism evidence="2">
    <name type="scientific">Acidithiobacillus ferrianus</name>
    <dbReference type="NCBI Taxonomy" id="2678518"/>
    <lineage>
        <taxon>Bacteria</taxon>
        <taxon>Pseudomonadati</taxon>
        <taxon>Pseudomonadota</taxon>
        <taxon>Acidithiobacillia</taxon>
        <taxon>Acidithiobacillales</taxon>
        <taxon>Acidithiobacillaceae</taxon>
        <taxon>Acidithiobacillus</taxon>
    </lineage>
</organism>
<accession>A0A845U816</accession>
<comment type="caution">
    <text evidence="2">The sequence shown here is derived from an EMBL/GenBank/DDBJ whole genome shotgun (WGS) entry which is preliminary data.</text>
</comment>
<sequence>MDKLLWGDSGLREAADNIVLDSHQVVVTRVDSLPLLRFYESARAVALGAYEDNDFAVRAAYCQAESIPVIRRLTGGGASYLYPEQIAWSLTVQAQESNIEQWLARLCIAMCNGLTNSGYANVYFHKPNDIYVNNRKLGSVYIGMQDNILIANGTLYRSLDISTMLRALRVPKEKLTQDGIRAAGLHFTTLQNRSAVDLSALKESLAQSIAQITGLRVLVRTPWVDSVSHTKLADYDKLSEHNNGSIYSGFLATSGGILHGSMSLDSHLRISSARMGGNVYIRPHHLFKKMESALYGASEDEISQRMENLLYDIHWELLGFTPAHIITLFHRLFERQRIAERLSITASSANSFMVHDPDGAMDAMDIAAQAEAVLVPYCAKPAWCKWRHKDGCSQCGKCDVGQIYHLAGKRGLKVTTVKNFEHLEFILRVLKERDTKCYLGMCCNNFYIKHEDTFRAANIPALLLDIAGANCYDLMQEQAAYSGKFVAESTIDVEVAAKVIDIAHQNNAHNQHADKWVRQ</sequence>
<dbReference type="AlphaFoldDB" id="A0A845U816"/>
<dbReference type="InterPro" id="IPR050664">
    <property type="entry name" value="Octanoyltrans_LipM/LipL"/>
</dbReference>
<dbReference type="PROSITE" id="PS51733">
    <property type="entry name" value="BPL_LPL_CATALYTIC"/>
    <property type="match status" value="1"/>
</dbReference>